<protein>
    <submittedName>
        <fullName evidence="1 2">Uncharacterized protein</fullName>
    </submittedName>
</protein>
<reference evidence="1 3" key="1">
    <citation type="journal article" date="2008" name="Science">
        <title>The Physcomitrella genome reveals evolutionary insights into the conquest of land by plants.</title>
        <authorList>
            <person name="Rensing S."/>
            <person name="Lang D."/>
            <person name="Zimmer A."/>
            <person name="Terry A."/>
            <person name="Salamov A."/>
            <person name="Shapiro H."/>
            <person name="Nishiyama T."/>
            <person name="Perroud P.-F."/>
            <person name="Lindquist E."/>
            <person name="Kamisugi Y."/>
            <person name="Tanahashi T."/>
            <person name="Sakakibara K."/>
            <person name="Fujita T."/>
            <person name="Oishi K."/>
            <person name="Shin-I T."/>
            <person name="Kuroki Y."/>
            <person name="Toyoda A."/>
            <person name="Suzuki Y."/>
            <person name="Hashimoto A."/>
            <person name="Yamaguchi K."/>
            <person name="Sugano A."/>
            <person name="Kohara Y."/>
            <person name="Fujiyama A."/>
            <person name="Anterola A."/>
            <person name="Aoki S."/>
            <person name="Ashton N."/>
            <person name="Barbazuk W.B."/>
            <person name="Barker E."/>
            <person name="Bennetzen J."/>
            <person name="Bezanilla M."/>
            <person name="Blankenship R."/>
            <person name="Cho S.H."/>
            <person name="Dutcher S."/>
            <person name="Estelle M."/>
            <person name="Fawcett J.A."/>
            <person name="Gundlach H."/>
            <person name="Hanada K."/>
            <person name="Heyl A."/>
            <person name="Hicks K.A."/>
            <person name="Hugh J."/>
            <person name="Lohr M."/>
            <person name="Mayer K."/>
            <person name="Melkozernov A."/>
            <person name="Murata T."/>
            <person name="Nelson D."/>
            <person name="Pils B."/>
            <person name="Prigge M."/>
            <person name="Reiss B."/>
            <person name="Renner T."/>
            <person name="Rombauts S."/>
            <person name="Rushton P."/>
            <person name="Sanderfoot A."/>
            <person name="Schween G."/>
            <person name="Shiu S.-H."/>
            <person name="Stueber K."/>
            <person name="Theodoulou F.L."/>
            <person name="Tu H."/>
            <person name="Van de Peer Y."/>
            <person name="Verrier P.J."/>
            <person name="Waters E."/>
            <person name="Wood A."/>
            <person name="Yang L."/>
            <person name="Cove D."/>
            <person name="Cuming A."/>
            <person name="Hasebe M."/>
            <person name="Lucas S."/>
            <person name="Mishler D.B."/>
            <person name="Reski R."/>
            <person name="Grigoriev I."/>
            <person name="Quatrano R.S."/>
            <person name="Boore J.L."/>
        </authorList>
    </citation>
    <scope>NUCLEOTIDE SEQUENCE [LARGE SCALE GENOMIC DNA]</scope>
    <source>
        <strain evidence="2 3">cv. Gransden 2004</strain>
    </source>
</reference>
<reference evidence="1 3" key="2">
    <citation type="journal article" date="2018" name="Plant J.">
        <title>The Physcomitrella patens chromosome-scale assembly reveals moss genome structure and evolution.</title>
        <authorList>
            <person name="Lang D."/>
            <person name="Ullrich K.K."/>
            <person name="Murat F."/>
            <person name="Fuchs J."/>
            <person name="Jenkins J."/>
            <person name="Haas F.B."/>
            <person name="Piednoel M."/>
            <person name="Gundlach H."/>
            <person name="Van Bel M."/>
            <person name="Meyberg R."/>
            <person name="Vives C."/>
            <person name="Morata J."/>
            <person name="Symeonidi A."/>
            <person name="Hiss M."/>
            <person name="Muchero W."/>
            <person name="Kamisugi Y."/>
            <person name="Saleh O."/>
            <person name="Blanc G."/>
            <person name="Decker E.L."/>
            <person name="van Gessel N."/>
            <person name="Grimwood J."/>
            <person name="Hayes R.D."/>
            <person name="Graham S.W."/>
            <person name="Gunter L.E."/>
            <person name="McDaniel S.F."/>
            <person name="Hoernstein S.N.W."/>
            <person name="Larsson A."/>
            <person name="Li F.W."/>
            <person name="Perroud P.F."/>
            <person name="Phillips J."/>
            <person name="Ranjan P."/>
            <person name="Rokshar D.S."/>
            <person name="Rothfels C.J."/>
            <person name="Schneider L."/>
            <person name="Shu S."/>
            <person name="Stevenson D.W."/>
            <person name="Thummler F."/>
            <person name="Tillich M."/>
            <person name="Villarreal Aguilar J.C."/>
            <person name="Widiez T."/>
            <person name="Wong G.K."/>
            <person name="Wymore A."/>
            <person name="Zhang Y."/>
            <person name="Zimmer A.D."/>
            <person name="Quatrano R.S."/>
            <person name="Mayer K.F.X."/>
            <person name="Goodstein D."/>
            <person name="Casacuberta J.M."/>
            <person name="Vandepoele K."/>
            <person name="Reski R."/>
            <person name="Cuming A.C."/>
            <person name="Tuskan G.A."/>
            <person name="Maumus F."/>
            <person name="Salse J."/>
            <person name="Schmutz J."/>
            <person name="Rensing S.A."/>
        </authorList>
    </citation>
    <scope>NUCLEOTIDE SEQUENCE [LARGE SCALE GENOMIC DNA]</scope>
    <source>
        <strain evidence="2 3">cv. Gransden 2004</strain>
    </source>
</reference>
<name>A0A2K1K3E9_PHYPA</name>
<evidence type="ECO:0000313" key="3">
    <source>
        <dbReference type="Proteomes" id="UP000006727"/>
    </source>
</evidence>
<keyword evidence="3" id="KW-1185">Reference proteome</keyword>
<proteinExistence type="predicted"/>
<dbReference type="InParanoid" id="A0A2K1K3E9"/>
<dbReference type="EnsemblPlants" id="Pp3c9_16229V3.2">
    <property type="protein sequence ID" value="Pp3c9_16229V3.2"/>
    <property type="gene ID" value="Pp3c9_16229"/>
</dbReference>
<dbReference type="Gramene" id="Pp3c9_16229V3.1">
    <property type="protein sequence ID" value="Pp3c9_16229V3.1"/>
    <property type="gene ID" value="Pp3c9_16229"/>
</dbReference>
<evidence type="ECO:0000313" key="2">
    <source>
        <dbReference type="EnsemblPlants" id="Pp3c9_16229V3.1"/>
    </source>
</evidence>
<dbReference type="Gramene" id="Pp3c9_16229V3.2">
    <property type="protein sequence ID" value="Pp3c9_16229V3.2"/>
    <property type="gene ID" value="Pp3c9_16229"/>
</dbReference>
<dbReference type="EMBL" id="ABEU02000009">
    <property type="protein sequence ID" value="PNR48294.1"/>
    <property type="molecule type" value="Genomic_DNA"/>
</dbReference>
<reference evidence="2" key="3">
    <citation type="submission" date="2020-12" db="UniProtKB">
        <authorList>
            <consortium name="EnsemblPlants"/>
        </authorList>
    </citation>
    <scope>IDENTIFICATION</scope>
</reference>
<dbReference type="EnsemblPlants" id="Pp3c9_16229V3.1">
    <property type="protein sequence ID" value="Pp3c9_16229V3.1"/>
    <property type="gene ID" value="Pp3c9_16229"/>
</dbReference>
<dbReference type="Proteomes" id="UP000006727">
    <property type="component" value="Chromosome 9"/>
</dbReference>
<organism evidence="1">
    <name type="scientific">Physcomitrium patens</name>
    <name type="common">Spreading-leaved earth moss</name>
    <name type="synonym">Physcomitrella patens</name>
    <dbReference type="NCBI Taxonomy" id="3218"/>
    <lineage>
        <taxon>Eukaryota</taxon>
        <taxon>Viridiplantae</taxon>
        <taxon>Streptophyta</taxon>
        <taxon>Embryophyta</taxon>
        <taxon>Bryophyta</taxon>
        <taxon>Bryophytina</taxon>
        <taxon>Bryopsida</taxon>
        <taxon>Funariidae</taxon>
        <taxon>Funariales</taxon>
        <taxon>Funariaceae</taxon>
        <taxon>Physcomitrium</taxon>
    </lineage>
</organism>
<accession>A0A2K1K3E9</accession>
<dbReference type="AlphaFoldDB" id="A0A2K1K3E9"/>
<gene>
    <name evidence="1" type="ORF">PHYPA_012769</name>
</gene>
<evidence type="ECO:0000313" key="1">
    <source>
        <dbReference type="EMBL" id="PNR48294.1"/>
    </source>
</evidence>
<sequence length="123" mass="13741">MSVENRGAGWVSPTPSLNLLSFGLMAPYYIDPSKALDYLQAVVDKLSLKDCDGGDDEDASVGVVSPSVFSGVVWLRRSLQARVSSTQILCHTLWIQGKSFYFNFKSRVLRKSSLFQRCRVKFV</sequence>